<dbReference type="InterPro" id="IPR000198">
    <property type="entry name" value="RhoGAP_dom"/>
</dbReference>
<dbReference type="Proteomes" id="UP001334084">
    <property type="component" value="Chromosome 2"/>
</dbReference>
<dbReference type="RefSeq" id="XP_065328894.1">
    <property type="nucleotide sequence ID" value="XM_065472822.1"/>
</dbReference>
<name>A0AAX4J9U4_9MICR</name>
<evidence type="ECO:0000313" key="2">
    <source>
        <dbReference type="EMBL" id="WUR02749.1"/>
    </source>
</evidence>
<dbReference type="SUPFAM" id="SSF48350">
    <property type="entry name" value="GTPase activation domain, GAP"/>
    <property type="match status" value="1"/>
</dbReference>
<dbReference type="InterPro" id="IPR008936">
    <property type="entry name" value="Rho_GTPase_activation_prot"/>
</dbReference>
<evidence type="ECO:0000313" key="3">
    <source>
        <dbReference type="Proteomes" id="UP001334084"/>
    </source>
</evidence>
<organism evidence="2 3">
    <name type="scientific">Vairimorpha necatrix</name>
    <dbReference type="NCBI Taxonomy" id="6039"/>
    <lineage>
        <taxon>Eukaryota</taxon>
        <taxon>Fungi</taxon>
        <taxon>Fungi incertae sedis</taxon>
        <taxon>Microsporidia</taxon>
        <taxon>Nosematidae</taxon>
        <taxon>Vairimorpha</taxon>
    </lineage>
</organism>
<dbReference type="Pfam" id="PF00620">
    <property type="entry name" value="RhoGAP"/>
    <property type="match status" value="1"/>
</dbReference>
<keyword evidence="3" id="KW-1185">Reference proteome</keyword>
<reference evidence="2" key="1">
    <citation type="journal article" date="2024" name="BMC Genomics">
        <title>Functional annotation of a divergent genome using sequence and structure-based similarity.</title>
        <authorList>
            <person name="Svedberg D."/>
            <person name="Winiger R.R."/>
            <person name="Berg A."/>
            <person name="Sharma H."/>
            <person name="Tellgren-Roth C."/>
            <person name="Debrunner-Vossbrinck B.A."/>
            <person name="Vossbrinck C.R."/>
            <person name="Barandun J."/>
        </authorList>
    </citation>
    <scope>NUCLEOTIDE SEQUENCE</scope>
    <source>
        <strain evidence="2">Illinois isolate</strain>
    </source>
</reference>
<accession>A0AAX4J9U4</accession>
<dbReference type="GO" id="GO:0007165">
    <property type="term" value="P:signal transduction"/>
    <property type="evidence" value="ECO:0007669"/>
    <property type="project" value="InterPro"/>
</dbReference>
<dbReference type="EMBL" id="CP142727">
    <property type="protein sequence ID" value="WUR02749.1"/>
    <property type="molecule type" value="Genomic_DNA"/>
</dbReference>
<dbReference type="GeneID" id="90540558"/>
<feature type="domain" description="Rho-GAP" evidence="1">
    <location>
        <begin position="122"/>
        <end position="232"/>
    </location>
</feature>
<sequence>MTSDSKIPIEIDIKTENFFKRKNLSVFYNGIMRQNNANDKETPYLKLNKHDQEQVKSFCKTQFESKSPSSYFTCLRSKSEKIEHKKIDKNIFVVLDTIENKIYGILSNNIDGSLDSLKNLFRLDDKGLEISDTDFSNKKLSQLCTLVKKYILTSMDGLFSNLVSKKLLRNFRYNKLKYAILLSYIPFILSEEESRLLTRLLEIFHLIDKNKEYTHMTMSGLLRLFSLVLFDSKCFTSLDMLHDVESVLVDISRLDFQKIPKTMIKKVYKFV</sequence>
<protein>
    <recommendedName>
        <fullName evidence="1">Rho-GAP domain-containing protein</fullName>
    </recommendedName>
</protein>
<gene>
    <name evidence="2" type="ORF">VNE69_02268</name>
</gene>
<dbReference type="KEGG" id="vnx:VNE69_02268"/>
<dbReference type="AlphaFoldDB" id="A0AAX4J9U4"/>
<proteinExistence type="predicted"/>
<dbReference type="Gene3D" id="1.10.555.10">
    <property type="entry name" value="Rho GTPase activation protein"/>
    <property type="match status" value="1"/>
</dbReference>
<evidence type="ECO:0000259" key="1">
    <source>
        <dbReference type="Pfam" id="PF00620"/>
    </source>
</evidence>